<dbReference type="GO" id="GO:0015159">
    <property type="term" value="F:polysaccharide transmembrane transporter activity"/>
    <property type="evidence" value="ECO:0007669"/>
    <property type="project" value="InterPro"/>
</dbReference>
<dbReference type="Proteomes" id="UP000249123">
    <property type="component" value="Unassembled WGS sequence"/>
</dbReference>
<protein>
    <submittedName>
        <fullName evidence="3">Uncharacterized protein</fullName>
    </submittedName>
</protein>
<dbReference type="Gene3D" id="3.10.560.10">
    <property type="entry name" value="Outer membrane lipoprotein wza domain like"/>
    <property type="match status" value="1"/>
</dbReference>
<dbReference type="PANTHER" id="PTHR33619">
    <property type="entry name" value="POLYSACCHARIDE EXPORT PROTEIN GFCE-RELATED"/>
    <property type="match status" value="1"/>
</dbReference>
<evidence type="ECO:0000259" key="2">
    <source>
        <dbReference type="Pfam" id="PF10531"/>
    </source>
</evidence>
<comment type="caution">
    <text evidence="3">The sequence shown here is derived from an EMBL/GenBank/DDBJ whole genome shotgun (WGS) entry which is preliminary data.</text>
</comment>
<dbReference type="Pfam" id="PF02563">
    <property type="entry name" value="Poly_export"/>
    <property type="match status" value="1"/>
</dbReference>
<dbReference type="EMBL" id="AWFB01000028">
    <property type="protein sequence ID" value="RAN32727.1"/>
    <property type="molecule type" value="Genomic_DNA"/>
</dbReference>
<evidence type="ECO:0000313" key="3">
    <source>
        <dbReference type="EMBL" id="RAN32727.1"/>
    </source>
</evidence>
<evidence type="ECO:0000313" key="4">
    <source>
        <dbReference type="Proteomes" id="UP000249123"/>
    </source>
</evidence>
<keyword evidence="4" id="KW-1185">Reference proteome</keyword>
<proteinExistence type="predicted"/>
<dbReference type="RefSeq" id="WP_034827070.1">
    <property type="nucleotide sequence ID" value="NZ_AWFB01000028.1"/>
</dbReference>
<dbReference type="STRING" id="1280941.HY2_13765"/>
<accession>A0A328K058</accession>
<dbReference type="PROSITE" id="PS51257">
    <property type="entry name" value="PROKAR_LIPOPROTEIN"/>
    <property type="match status" value="1"/>
</dbReference>
<dbReference type="OrthoDB" id="197007at2"/>
<dbReference type="InterPro" id="IPR019554">
    <property type="entry name" value="Soluble_ligand-bd"/>
</dbReference>
<dbReference type="Pfam" id="PF10531">
    <property type="entry name" value="SLBB"/>
    <property type="match status" value="1"/>
</dbReference>
<dbReference type="InterPro" id="IPR049712">
    <property type="entry name" value="Poly_export"/>
</dbReference>
<dbReference type="PANTHER" id="PTHR33619:SF3">
    <property type="entry name" value="POLYSACCHARIDE EXPORT PROTEIN GFCE-RELATED"/>
    <property type="match status" value="1"/>
</dbReference>
<dbReference type="InterPro" id="IPR003715">
    <property type="entry name" value="Poly_export_N"/>
</dbReference>
<dbReference type="AlphaFoldDB" id="A0A062TWL1"/>
<dbReference type="Gene3D" id="3.30.1950.10">
    <property type="entry name" value="wza like domain"/>
    <property type="match status" value="1"/>
</dbReference>
<feature type="domain" description="Polysaccharide export protein N-terminal" evidence="1">
    <location>
        <begin position="43"/>
        <end position="117"/>
    </location>
</feature>
<feature type="domain" description="Soluble ligand binding" evidence="2">
    <location>
        <begin position="122"/>
        <end position="160"/>
    </location>
</feature>
<organism evidence="3 4">
    <name type="scientific">Hyphomonas pacifica</name>
    <dbReference type="NCBI Taxonomy" id="1280941"/>
    <lineage>
        <taxon>Bacteria</taxon>
        <taxon>Pseudomonadati</taxon>
        <taxon>Pseudomonadota</taxon>
        <taxon>Alphaproteobacteria</taxon>
        <taxon>Hyphomonadales</taxon>
        <taxon>Hyphomonadaceae</taxon>
        <taxon>Hyphomonas</taxon>
    </lineage>
</organism>
<dbReference type="eggNOG" id="COG1596">
    <property type="taxonomic scope" value="Bacteria"/>
</dbReference>
<evidence type="ECO:0000259" key="1">
    <source>
        <dbReference type="Pfam" id="PF02563"/>
    </source>
</evidence>
<name>A0A062TWL1_9PROT</name>
<gene>
    <name evidence="3" type="ORF">HY3_14250</name>
</gene>
<accession>A0A062TWL1</accession>
<reference evidence="3 4" key="1">
    <citation type="submission" date="2013-04" db="EMBL/GenBank/DDBJ databases">
        <title>Hyphomonas sp. T24B3 Genome Sequencing.</title>
        <authorList>
            <person name="Lai Q."/>
            <person name="Shao Z."/>
        </authorList>
    </citation>
    <scope>NUCLEOTIDE SEQUENCE [LARGE SCALE GENOMIC DNA]</scope>
    <source>
        <strain evidence="3 4">T24B3</strain>
    </source>
</reference>
<sequence>MHTIRTVCLAFLAGAFLVLAGCQATNAISQGSSSADMAETRAVSAYTLGTGDQLRINVYGHQDLSGEFEVDGTGAVSLPLVGQVDALGLTTPQLESKIVEKLDGDYILNPRVSVEVTNYRPYYVLGEVGSPGEYPYSSGLTVLNAVAAAGGFTYRAKKNVVFIKSADSNKEVAYRLDTSTAVKPGDTLRIEERIF</sequence>